<evidence type="ECO:0000256" key="4">
    <source>
        <dbReference type="ARBA" id="ARBA00023004"/>
    </source>
</evidence>
<keyword evidence="4" id="KW-0408">Iron</keyword>
<dbReference type="SUPFAM" id="SSF102114">
    <property type="entry name" value="Radical SAM enzymes"/>
    <property type="match status" value="1"/>
</dbReference>
<dbReference type="GO" id="GO:0051539">
    <property type="term" value="F:4 iron, 4 sulfur cluster binding"/>
    <property type="evidence" value="ECO:0007669"/>
    <property type="project" value="UniProtKB-KW"/>
</dbReference>
<comment type="cofactor">
    <cofactor evidence="1">
        <name>[4Fe-4S] cluster</name>
        <dbReference type="ChEBI" id="CHEBI:49883"/>
    </cofactor>
</comment>
<dbReference type="Gene3D" id="3.40.50.280">
    <property type="entry name" value="Cobalamin-binding domain"/>
    <property type="match status" value="1"/>
</dbReference>
<keyword evidence="2" id="KW-0949">S-adenosyl-L-methionine</keyword>
<dbReference type="Pfam" id="PF02310">
    <property type="entry name" value="B12-binding"/>
    <property type="match status" value="1"/>
</dbReference>
<feature type="domain" description="Radical SAM core" evidence="6">
    <location>
        <begin position="172"/>
        <end position="398"/>
    </location>
</feature>
<dbReference type="Pfam" id="PF04055">
    <property type="entry name" value="Radical_SAM"/>
    <property type="match status" value="1"/>
</dbReference>
<dbReference type="InterPro" id="IPR006158">
    <property type="entry name" value="Cobalamin-bd"/>
</dbReference>
<dbReference type="InterPro" id="IPR058240">
    <property type="entry name" value="rSAM_sf"/>
</dbReference>
<keyword evidence="3" id="KW-0479">Metal-binding</keyword>
<comment type="caution">
    <text evidence="7">The sequence shown here is derived from an EMBL/GenBank/DDBJ whole genome shotgun (WGS) entry which is preliminary data.</text>
</comment>
<reference evidence="7 8" key="1">
    <citation type="journal article" date="2015" name="Microbiome">
        <title>Genomic resolution of linkages in carbon, nitrogen, and sulfur cycling among widespread estuary sediment bacteria.</title>
        <authorList>
            <person name="Baker B.J."/>
            <person name="Lazar C.S."/>
            <person name="Teske A.P."/>
            <person name="Dick G.J."/>
        </authorList>
    </citation>
    <scope>NUCLEOTIDE SEQUENCE [LARGE SCALE GENOMIC DNA]</scope>
    <source>
        <strain evidence="7">SM23_42</strain>
    </source>
</reference>
<dbReference type="InterPro" id="IPR023404">
    <property type="entry name" value="rSAM_horseshoe"/>
</dbReference>
<proteinExistence type="predicted"/>
<dbReference type="Proteomes" id="UP000051373">
    <property type="component" value="Unassembled WGS sequence"/>
</dbReference>
<evidence type="ECO:0000313" key="7">
    <source>
        <dbReference type="EMBL" id="KPK62378.1"/>
    </source>
</evidence>
<dbReference type="AlphaFoldDB" id="A0A0S8FQL1"/>
<dbReference type="CDD" id="cd01335">
    <property type="entry name" value="Radical_SAM"/>
    <property type="match status" value="1"/>
</dbReference>
<dbReference type="PANTHER" id="PTHR43409">
    <property type="entry name" value="ANAEROBIC MAGNESIUM-PROTOPORPHYRIN IX MONOMETHYL ESTER CYCLASE-RELATED"/>
    <property type="match status" value="1"/>
</dbReference>
<protein>
    <recommendedName>
        <fullName evidence="6">Radical SAM core domain-containing protein</fullName>
    </recommendedName>
</protein>
<dbReference type="SMART" id="SM00729">
    <property type="entry name" value="Elp3"/>
    <property type="match status" value="1"/>
</dbReference>
<keyword evidence="5" id="KW-0411">Iron-sulfur</keyword>
<dbReference type="GO" id="GO:0003824">
    <property type="term" value="F:catalytic activity"/>
    <property type="evidence" value="ECO:0007669"/>
    <property type="project" value="InterPro"/>
</dbReference>
<dbReference type="InterPro" id="IPR051198">
    <property type="entry name" value="BchE-like"/>
</dbReference>
<dbReference type="GO" id="GO:0005829">
    <property type="term" value="C:cytosol"/>
    <property type="evidence" value="ECO:0007669"/>
    <property type="project" value="TreeGrafter"/>
</dbReference>
<dbReference type="EMBL" id="LJUJ01000040">
    <property type="protein sequence ID" value="KPK62378.1"/>
    <property type="molecule type" value="Genomic_DNA"/>
</dbReference>
<accession>A0A0S8FQL1</accession>
<dbReference type="SFLD" id="SFLDG01123">
    <property type="entry name" value="methyltransferase_(Class_B)"/>
    <property type="match status" value="1"/>
</dbReference>
<evidence type="ECO:0000256" key="5">
    <source>
        <dbReference type="ARBA" id="ARBA00023014"/>
    </source>
</evidence>
<sequence>MGYLISWFKKYSEFRNDVEFSIVEAPKAVSTFIKPIEKICKELEEYDIVGISTITQDYSEILTISDHLKSKNIPVILGGHHISALPYKLPHSTVVGVLGEGEITFQQLLELFVKCGGFPEDKLIGIDGICFHGKEGQIVINKPRERIKDIDLIPFPARAYFTSKHFIPKIKWKNKVVGNIITSRGCPYNCVFCSTTKHWSNKIRFASAEYVFNEIMYLHKEYDVTVFQVDDDLGTVNRKRWREIKDLLRDNGMLGRIEFHAQCRANIIDEELCDLFRELNFTELEFGIESGTQRILDYLKNTVKKRCTVEQNWEALRISHEAGINVLAQLIVGSPDETIEEVKKTLDFTEIPGIRYQICLLTPLPGTTLWQYATRKGLVSEDMDWSRLSLELNEKTFPKKVYVCDTIPRDRLWSMIKPKLDEAVLKNDLKDVSLSFDTLFVGLKLLFRDPRRYSKLYYDKFKSLFNVYFLKYFHSR</sequence>
<dbReference type="InterPro" id="IPR006638">
    <property type="entry name" value="Elp3/MiaA/NifB-like_rSAM"/>
</dbReference>
<gene>
    <name evidence="7" type="ORF">AMJ83_11150</name>
</gene>
<dbReference type="InterPro" id="IPR007197">
    <property type="entry name" value="rSAM"/>
</dbReference>
<name>A0A0S8FQL1_UNCW3</name>
<evidence type="ECO:0000259" key="6">
    <source>
        <dbReference type="PROSITE" id="PS51918"/>
    </source>
</evidence>
<dbReference type="SFLD" id="SFLDS00029">
    <property type="entry name" value="Radical_SAM"/>
    <property type="match status" value="1"/>
</dbReference>
<dbReference type="Gene3D" id="3.80.30.20">
    <property type="entry name" value="tm_1862 like domain"/>
    <property type="match status" value="1"/>
</dbReference>
<dbReference type="GO" id="GO:0046872">
    <property type="term" value="F:metal ion binding"/>
    <property type="evidence" value="ECO:0007669"/>
    <property type="project" value="UniProtKB-KW"/>
</dbReference>
<dbReference type="PROSITE" id="PS51918">
    <property type="entry name" value="RADICAL_SAM"/>
    <property type="match status" value="1"/>
</dbReference>
<dbReference type="SFLD" id="SFLDG01082">
    <property type="entry name" value="B12-binding_domain_containing"/>
    <property type="match status" value="1"/>
</dbReference>
<dbReference type="GO" id="GO:0031419">
    <property type="term" value="F:cobalamin binding"/>
    <property type="evidence" value="ECO:0007669"/>
    <property type="project" value="InterPro"/>
</dbReference>
<dbReference type="PANTHER" id="PTHR43409:SF16">
    <property type="entry name" value="SLR0320 PROTEIN"/>
    <property type="match status" value="1"/>
</dbReference>
<dbReference type="InterPro" id="IPR034466">
    <property type="entry name" value="Methyltransferase_Class_B"/>
</dbReference>
<dbReference type="STRING" id="1703779.AMJ83_11150"/>
<evidence type="ECO:0000256" key="2">
    <source>
        <dbReference type="ARBA" id="ARBA00022691"/>
    </source>
</evidence>
<evidence type="ECO:0000256" key="1">
    <source>
        <dbReference type="ARBA" id="ARBA00001966"/>
    </source>
</evidence>
<evidence type="ECO:0000256" key="3">
    <source>
        <dbReference type="ARBA" id="ARBA00022723"/>
    </source>
</evidence>
<organism evidence="7 8">
    <name type="scientific">candidate division WOR_3 bacterium SM23_42</name>
    <dbReference type="NCBI Taxonomy" id="1703779"/>
    <lineage>
        <taxon>Bacteria</taxon>
        <taxon>Bacteria division WOR-3</taxon>
    </lineage>
</organism>
<evidence type="ECO:0000313" key="8">
    <source>
        <dbReference type="Proteomes" id="UP000051373"/>
    </source>
</evidence>